<gene>
    <name evidence="3" type="ORF">SAMN05444406_13220</name>
</gene>
<dbReference type="InterPro" id="IPR051916">
    <property type="entry name" value="GPI-anchor_lipid_remodeler"/>
</dbReference>
<reference evidence="3 4" key="1">
    <citation type="submission" date="2016-10" db="EMBL/GenBank/DDBJ databases">
        <authorList>
            <person name="de Groot N.N."/>
        </authorList>
    </citation>
    <scope>NUCLEOTIDE SEQUENCE [LARGE SCALE GENOMIC DNA]</scope>
    <source>
        <strain evidence="3 4">DSM 20678</strain>
    </source>
</reference>
<dbReference type="STRING" id="937334.SAMN05444406_13220"/>
<keyword evidence="1" id="KW-0472">Membrane</keyword>
<organism evidence="3 4">
    <name type="scientific">Caldicoprobacter faecalis</name>
    <dbReference type="NCBI Taxonomy" id="937334"/>
    <lineage>
        <taxon>Bacteria</taxon>
        <taxon>Bacillati</taxon>
        <taxon>Bacillota</taxon>
        <taxon>Clostridia</taxon>
        <taxon>Caldicoprobacterales</taxon>
        <taxon>Caldicoprobacteraceae</taxon>
        <taxon>Caldicoprobacter</taxon>
    </lineage>
</organism>
<keyword evidence="1" id="KW-1133">Transmembrane helix</keyword>
<feature type="transmembrane region" description="Helical" evidence="1">
    <location>
        <begin position="6"/>
        <end position="26"/>
    </location>
</feature>
<dbReference type="Gene3D" id="3.60.10.10">
    <property type="entry name" value="Endonuclease/exonuclease/phosphatase"/>
    <property type="match status" value="1"/>
</dbReference>
<keyword evidence="3" id="KW-0269">Exonuclease</keyword>
<dbReference type="AlphaFoldDB" id="A0A1I5XY28"/>
<dbReference type="GO" id="GO:0006506">
    <property type="term" value="P:GPI anchor biosynthetic process"/>
    <property type="evidence" value="ECO:0007669"/>
    <property type="project" value="TreeGrafter"/>
</dbReference>
<accession>A0A1I5XY28</accession>
<protein>
    <submittedName>
        <fullName evidence="3">Metal-dependent hydrolase, endonuclease/exonuclease/phosphatase family</fullName>
    </submittedName>
</protein>
<evidence type="ECO:0000259" key="2">
    <source>
        <dbReference type="Pfam" id="PF03372"/>
    </source>
</evidence>
<dbReference type="GO" id="GO:0004519">
    <property type="term" value="F:endonuclease activity"/>
    <property type="evidence" value="ECO:0007669"/>
    <property type="project" value="UniProtKB-KW"/>
</dbReference>
<dbReference type="Proteomes" id="UP000198577">
    <property type="component" value="Unassembled WGS sequence"/>
</dbReference>
<dbReference type="PANTHER" id="PTHR14859">
    <property type="entry name" value="CALCOFLUOR WHITE HYPERSENSITIVE PROTEIN PRECURSOR"/>
    <property type="match status" value="1"/>
</dbReference>
<dbReference type="OrthoDB" id="9793162at2"/>
<dbReference type="EMBL" id="FOXR01000032">
    <property type="protein sequence ID" value="SFQ36858.1"/>
    <property type="molecule type" value="Genomic_DNA"/>
</dbReference>
<name>A0A1I5XY28_9FIRM</name>
<dbReference type="RefSeq" id="WP_092282687.1">
    <property type="nucleotide sequence ID" value="NZ_FOXR01000032.1"/>
</dbReference>
<keyword evidence="4" id="KW-1185">Reference proteome</keyword>
<sequence>MKGKDVHGWVVLIIAVFAVCQLVAFFEFRMKNMIRQGDFVTVSMEPPDLTNRGGAVKGRADDGFVDGNLIQGQEGQEILLLSFNIRHGVDHRGKESLRSIIEEIKNSKAHIIALQEVDYYMPRSGFKNQAREIASALGFHYVYGETINVLGIKYGNAIISAYPIIEHQNIKLYSSSLEKRAILKAKVSIDGDIYHILNAHLGLNRKERQRQIEEINAILENLEGNVILMGDFNEQPYIPGSQLISDKLVDTAIIKQKEHLNTYAFYSELPNTRIDRIYVSSNIEVIDHFVMPSKTSDHSMVFALILHKKSKKAGII</sequence>
<evidence type="ECO:0000313" key="4">
    <source>
        <dbReference type="Proteomes" id="UP000198577"/>
    </source>
</evidence>
<dbReference type="Pfam" id="PF03372">
    <property type="entry name" value="Exo_endo_phos"/>
    <property type="match status" value="1"/>
</dbReference>
<keyword evidence="3" id="KW-0378">Hydrolase</keyword>
<keyword evidence="3" id="KW-0255">Endonuclease</keyword>
<keyword evidence="3" id="KW-0540">Nuclease</keyword>
<evidence type="ECO:0000313" key="3">
    <source>
        <dbReference type="EMBL" id="SFQ36858.1"/>
    </source>
</evidence>
<dbReference type="InterPro" id="IPR036691">
    <property type="entry name" value="Endo/exonu/phosph_ase_sf"/>
</dbReference>
<dbReference type="PANTHER" id="PTHR14859:SF1">
    <property type="entry name" value="PGAP2-INTERACTING PROTEIN"/>
    <property type="match status" value="1"/>
</dbReference>
<dbReference type="SUPFAM" id="SSF56219">
    <property type="entry name" value="DNase I-like"/>
    <property type="match status" value="1"/>
</dbReference>
<keyword evidence="1" id="KW-0812">Transmembrane</keyword>
<dbReference type="GO" id="GO:0016020">
    <property type="term" value="C:membrane"/>
    <property type="evidence" value="ECO:0007669"/>
    <property type="project" value="GOC"/>
</dbReference>
<proteinExistence type="predicted"/>
<evidence type="ECO:0000256" key="1">
    <source>
        <dbReference type="SAM" id="Phobius"/>
    </source>
</evidence>
<dbReference type="GO" id="GO:0004527">
    <property type="term" value="F:exonuclease activity"/>
    <property type="evidence" value="ECO:0007669"/>
    <property type="project" value="UniProtKB-KW"/>
</dbReference>
<feature type="domain" description="Endonuclease/exonuclease/phosphatase" evidence="2">
    <location>
        <begin position="81"/>
        <end position="298"/>
    </location>
</feature>
<dbReference type="InterPro" id="IPR005135">
    <property type="entry name" value="Endo/exonuclease/phosphatase"/>
</dbReference>